<keyword evidence="1" id="KW-0472">Membrane</keyword>
<organism evidence="2 3">
    <name type="scientific">Candidatus Bacteroides merdigallinarum</name>
    <dbReference type="NCBI Taxonomy" id="2838473"/>
    <lineage>
        <taxon>Bacteria</taxon>
        <taxon>Pseudomonadati</taxon>
        <taxon>Bacteroidota</taxon>
        <taxon>Bacteroidia</taxon>
        <taxon>Bacteroidales</taxon>
        <taxon>Bacteroidaceae</taxon>
        <taxon>Bacteroides</taxon>
    </lineage>
</organism>
<keyword evidence="1" id="KW-1133">Transmembrane helix</keyword>
<dbReference type="EMBL" id="DXBX01000037">
    <property type="protein sequence ID" value="HIZ32941.1"/>
    <property type="molecule type" value="Genomic_DNA"/>
</dbReference>
<reference evidence="2" key="2">
    <citation type="submission" date="2021-04" db="EMBL/GenBank/DDBJ databases">
        <authorList>
            <person name="Gilroy R."/>
        </authorList>
    </citation>
    <scope>NUCLEOTIDE SEQUENCE</scope>
    <source>
        <strain evidence="2">ChiHjej9B8-1298</strain>
    </source>
</reference>
<evidence type="ECO:0000313" key="2">
    <source>
        <dbReference type="EMBL" id="HIZ32941.1"/>
    </source>
</evidence>
<reference evidence="2" key="1">
    <citation type="journal article" date="2021" name="PeerJ">
        <title>Extensive microbial diversity within the chicken gut microbiome revealed by metagenomics and culture.</title>
        <authorList>
            <person name="Gilroy R."/>
            <person name="Ravi A."/>
            <person name="Getino M."/>
            <person name="Pursley I."/>
            <person name="Horton D.L."/>
            <person name="Alikhan N.F."/>
            <person name="Baker D."/>
            <person name="Gharbi K."/>
            <person name="Hall N."/>
            <person name="Watson M."/>
            <person name="Adriaenssens E.M."/>
            <person name="Foster-Nyarko E."/>
            <person name="Jarju S."/>
            <person name="Secka A."/>
            <person name="Antonio M."/>
            <person name="Oren A."/>
            <person name="Chaudhuri R.R."/>
            <person name="La Ragione R."/>
            <person name="Hildebrand F."/>
            <person name="Pallen M.J."/>
        </authorList>
    </citation>
    <scope>NUCLEOTIDE SEQUENCE</scope>
    <source>
        <strain evidence="2">ChiHjej9B8-1298</strain>
    </source>
</reference>
<comment type="caution">
    <text evidence="2">The sequence shown here is derived from an EMBL/GenBank/DDBJ whole genome shotgun (WGS) entry which is preliminary data.</text>
</comment>
<feature type="transmembrane region" description="Helical" evidence="1">
    <location>
        <begin position="100"/>
        <end position="117"/>
    </location>
</feature>
<evidence type="ECO:0000256" key="1">
    <source>
        <dbReference type="SAM" id="Phobius"/>
    </source>
</evidence>
<dbReference type="Pfam" id="PF04246">
    <property type="entry name" value="RseC_MucC"/>
    <property type="match status" value="1"/>
</dbReference>
<accession>A0A9D2E8V0</accession>
<name>A0A9D2E8V0_9BACE</name>
<gene>
    <name evidence="2" type="ORF">H9814_05245</name>
</gene>
<dbReference type="AlphaFoldDB" id="A0A9D2E8V0"/>
<protein>
    <submittedName>
        <fullName evidence="2">SoxR reducing system RseC family protein</fullName>
    </submittedName>
</protein>
<sequence length="135" mass="14345">MTRHPGIVESIEGRRLRIRMVQSSGCAACGAKATCGSGERCGRLVEVVADDAGAYRVGDAVWVSSLRPLGRRAVAWAFGVPFVVLLGSLVLFLGLGLGEAAAGGLSLAVLIPYYIGLRLCRKRLARRFELFVTPA</sequence>
<proteinExistence type="predicted"/>
<feature type="transmembrane region" description="Helical" evidence="1">
    <location>
        <begin position="73"/>
        <end position="94"/>
    </location>
</feature>
<keyword evidence="1" id="KW-0812">Transmembrane</keyword>
<dbReference type="Proteomes" id="UP000824028">
    <property type="component" value="Unassembled WGS sequence"/>
</dbReference>
<evidence type="ECO:0000313" key="3">
    <source>
        <dbReference type="Proteomes" id="UP000824028"/>
    </source>
</evidence>